<evidence type="ECO:0000256" key="5">
    <source>
        <dbReference type="RuleBase" id="RU363050"/>
    </source>
</evidence>
<dbReference type="AlphaFoldDB" id="A0A061ADW3"/>
<dbReference type="GO" id="GO:0007020">
    <property type="term" value="P:microtubule nucleation"/>
    <property type="evidence" value="ECO:0007669"/>
    <property type="project" value="InterPro"/>
</dbReference>
<feature type="domain" description="Gamma tubulin complex component protein N-terminal" evidence="8">
    <location>
        <begin position="211"/>
        <end position="607"/>
    </location>
</feature>
<reference evidence="9" key="1">
    <citation type="journal article" date="2014" name="Genome Announc.">
        <title>Draft genome sequence of Rhodosporidium toruloides CECT1137, an oleaginous yeast of biotechnological interest.</title>
        <authorList>
            <person name="Morin N."/>
            <person name="Calcas X."/>
            <person name="Devillers H."/>
            <person name="Durrens P."/>
            <person name="Sherman D.J."/>
            <person name="Nicaud J.-M."/>
            <person name="Neuveglise C."/>
        </authorList>
    </citation>
    <scope>NUCLEOTIDE SEQUENCE</scope>
    <source>
        <strain evidence="9">CECT1137</strain>
    </source>
</reference>
<organism evidence="9">
    <name type="scientific">Rhodotorula toruloides</name>
    <name type="common">Yeast</name>
    <name type="synonym">Rhodosporidium toruloides</name>
    <dbReference type="NCBI Taxonomy" id="5286"/>
    <lineage>
        <taxon>Eukaryota</taxon>
        <taxon>Fungi</taxon>
        <taxon>Dikarya</taxon>
        <taxon>Basidiomycota</taxon>
        <taxon>Pucciniomycotina</taxon>
        <taxon>Microbotryomycetes</taxon>
        <taxon>Sporidiobolales</taxon>
        <taxon>Sporidiobolaceae</taxon>
        <taxon>Rhodotorula</taxon>
    </lineage>
</organism>
<feature type="domain" description="Gamma tubulin complex component C-terminal" evidence="7">
    <location>
        <begin position="611"/>
        <end position="959"/>
    </location>
</feature>
<dbReference type="Pfam" id="PF04130">
    <property type="entry name" value="GCP_C_terminal"/>
    <property type="match status" value="1"/>
</dbReference>
<dbReference type="GO" id="GO:0051011">
    <property type="term" value="F:microtubule minus-end binding"/>
    <property type="evidence" value="ECO:0007669"/>
    <property type="project" value="TreeGrafter"/>
</dbReference>
<dbReference type="EMBL" id="LK052936">
    <property type="protein sequence ID" value="CDR35767.1"/>
    <property type="molecule type" value="Genomic_DNA"/>
</dbReference>
<dbReference type="InterPro" id="IPR040457">
    <property type="entry name" value="GCP_C"/>
</dbReference>
<feature type="region of interest" description="Disordered" evidence="6">
    <location>
        <begin position="493"/>
        <end position="520"/>
    </location>
</feature>
<dbReference type="GO" id="GO:0043015">
    <property type="term" value="F:gamma-tubulin binding"/>
    <property type="evidence" value="ECO:0007669"/>
    <property type="project" value="InterPro"/>
</dbReference>
<evidence type="ECO:0000256" key="2">
    <source>
        <dbReference type="ARBA" id="ARBA00022490"/>
    </source>
</evidence>
<feature type="compositionally biased region" description="Low complexity" evidence="6">
    <location>
        <begin position="494"/>
        <end position="507"/>
    </location>
</feature>
<dbReference type="GO" id="GO:0005874">
    <property type="term" value="C:microtubule"/>
    <property type="evidence" value="ECO:0007669"/>
    <property type="project" value="UniProtKB-KW"/>
</dbReference>
<keyword evidence="3 5" id="KW-0493">Microtubule</keyword>
<evidence type="ECO:0000259" key="8">
    <source>
        <dbReference type="Pfam" id="PF17681"/>
    </source>
</evidence>
<name>A0A061ADW3_RHOTO</name>
<evidence type="ECO:0000256" key="3">
    <source>
        <dbReference type="ARBA" id="ARBA00022701"/>
    </source>
</evidence>
<dbReference type="OrthoDB" id="2192946at2759"/>
<dbReference type="PANTHER" id="PTHR19302">
    <property type="entry name" value="GAMMA TUBULIN COMPLEX PROTEIN"/>
    <property type="match status" value="1"/>
</dbReference>
<evidence type="ECO:0000313" key="9">
    <source>
        <dbReference type="EMBL" id="CDR35767.1"/>
    </source>
</evidence>
<dbReference type="InterPro" id="IPR007259">
    <property type="entry name" value="GCP"/>
</dbReference>
<feature type="compositionally biased region" description="Polar residues" evidence="6">
    <location>
        <begin position="63"/>
        <end position="72"/>
    </location>
</feature>
<dbReference type="GO" id="GO:0000930">
    <property type="term" value="C:gamma-tubulin complex"/>
    <property type="evidence" value="ECO:0007669"/>
    <property type="project" value="TreeGrafter"/>
</dbReference>
<dbReference type="GO" id="GO:0044732">
    <property type="term" value="C:mitotic spindle pole body"/>
    <property type="evidence" value="ECO:0007669"/>
    <property type="project" value="TreeGrafter"/>
</dbReference>
<dbReference type="InterPro" id="IPR041470">
    <property type="entry name" value="GCP_N"/>
</dbReference>
<sequence length="966" mass="108495">MSDRARTESRASYRSSRPASAASVASATTARPSSSLAYSSSAPHHPKTPKASAARFGGLAEKQLQQLQSSIRAASKKVSIDGAARRTRPSIVREAEEAEEAAPEGSFIAETSFSRAPVNSRLPHISPHRVAAQPARKRTSTAQHPASRRNGGAIDDDEEDDVSDSGSVIEEDEEDEETKLRKAKARRKQLGLDKEPLEGLSAELQEAILTEDLLFVLMGIEGRYVEFDPAYTPEDDYERLQGAKFVVDPQLDPRISALVSRFLPLATYYTAITAFIEQYSVLEHGTVNHALCAAIREMLKDYLILLARIEEQFNSSSSFTLQRFWLLVHPALNALALVYALTLEIVELSVPSVEDEDEDENSEADSDDMYGGGLGDVLAELKAASTAARPESANKSAPWRFGPSLGGETLSAIANRLIRTSGDPAAHDLYSHLLLRASQPYTQILLGWISTGRLEDRWEEFCVREQKGFSTGTLDADYTDEYWERRYTLRDRTGTSSASSANASGNGKSPMQFSSTDADDQPRLRGLAGGAVIPPFLEPWKDKILLAGKYLNVIRECGIEIEVPDEVRLGSGDEQDGMVDMQAEGFFKRIEAAYAYANKTLLKLLFEQEDLLSRLETIKHYFFLHAGDVFTHFLDMAKFDLGRKKRRIPIERLQTHLDLALLRSTNQSGSAKSETFKDDLRVVFEDVTVADWLLKIVKQTGAIVGPDGTPVDVLDSGKKATSEKQAKESGELTGWEVFDLDYSVKFPLSLVLSRKSITYYQMIFRHLLRLKHLERNFQETWTEHLKTPAWRRRSPYPELQAFKGRVFALRARMYDFVKQVFDFAVSEVLEVRWAELRKKLEGCETVDQLLKDHDNFLNTCTNECLLTHQSLLEILHQKLFNTCYVFNSYTTTFTLIVVQSEAEANGDWARVSSAKFKEHWTFLDRFEKHFNHFSTLALQHLRVAAASENSRILPLLSRLSSLAEKR</sequence>
<dbReference type="InterPro" id="IPR042241">
    <property type="entry name" value="GCP_C_sf"/>
</dbReference>
<evidence type="ECO:0000256" key="6">
    <source>
        <dbReference type="SAM" id="MobiDB-lite"/>
    </source>
</evidence>
<dbReference type="Pfam" id="PF17681">
    <property type="entry name" value="GCP_N_terminal"/>
    <property type="match status" value="1"/>
</dbReference>
<proteinExistence type="inferred from homology"/>
<comment type="similarity">
    <text evidence="1 5">Belongs to the TUBGCP family.</text>
</comment>
<evidence type="ECO:0000256" key="1">
    <source>
        <dbReference type="ARBA" id="ARBA00010337"/>
    </source>
</evidence>
<gene>
    <name evidence="9" type="ORF">RHTO0S_01e06656g</name>
</gene>
<dbReference type="GO" id="GO:0031122">
    <property type="term" value="P:cytoplasmic microtubule organization"/>
    <property type="evidence" value="ECO:0007669"/>
    <property type="project" value="TreeGrafter"/>
</dbReference>
<keyword evidence="2 5" id="KW-0963">Cytoplasm</keyword>
<feature type="compositionally biased region" description="Low complexity" evidence="6">
    <location>
        <begin position="12"/>
        <end position="42"/>
    </location>
</feature>
<dbReference type="GO" id="GO:0000278">
    <property type="term" value="P:mitotic cell cycle"/>
    <property type="evidence" value="ECO:0007669"/>
    <property type="project" value="TreeGrafter"/>
</dbReference>
<feature type="region of interest" description="Disordered" evidence="6">
    <location>
        <begin position="127"/>
        <end position="180"/>
    </location>
</feature>
<protein>
    <recommendedName>
        <fullName evidence="5">Spindle pole body component</fullName>
    </recommendedName>
</protein>
<feature type="region of interest" description="Disordered" evidence="6">
    <location>
        <begin position="1"/>
        <end position="110"/>
    </location>
</feature>
<dbReference type="GO" id="GO:0051225">
    <property type="term" value="P:spindle assembly"/>
    <property type="evidence" value="ECO:0007669"/>
    <property type="project" value="TreeGrafter"/>
</dbReference>
<dbReference type="Gene3D" id="1.20.120.1900">
    <property type="entry name" value="Gamma-tubulin complex, C-terminal domain"/>
    <property type="match status" value="1"/>
</dbReference>
<dbReference type="GO" id="GO:0051321">
    <property type="term" value="P:meiotic cell cycle"/>
    <property type="evidence" value="ECO:0007669"/>
    <property type="project" value="TreeGrafter"/>
</dbReference>
<feature type="compositionally biased region" description="Basic and acidic residues" evidence="6">
    <location>
        <begin position="1"/>
        <end position="11"/>
    </location>
</feature>
<keyword evidence="4 5" id="KW-0206">Cytoskeleton</keyword>
<accession>A0A061ADW3</accession>
<dbReference type="GO" id="GO:0000922">
    <property type="term" value="C:spindle pole"/>
    <property type="evidence" value="ECO:0007669"/>
    <property type="project" value="InterPro"/>
</dbReference>
<evidence type="ECO:0000256" key="4">
    <source>
        <dbReference type="ARBA" id="ARBA00023212"/>
    </source>
</evidence>
<feature type="compositionally biased region" description="Acidic residues" evidence="6">
    <location>
        <begin position="154"/>
        <end position="177"/>
    </location>
</feature>
<dbReference type="PANTHER" id="PTHR19302:SF13">
    <property type="entry name" value="GAMMA-TUBULIN COMPLEX COMPONENT 2"/>
    <property type="match status" value="1"/>
</dbReference>
<comment type="subcellular location">
    <subcellularLocation>
        <location evidence="5">Cytoplasm</location>
        <location evidence="5">Cytoskeleton</location>
        <location evidence="5">Microtubule organizing center</location>
    </subcellularLocation>
</comment>
<evidence type="ECO:0000259" key="7">
    <source>
        <dbReference type="Pfam" id="PF04130"/>
    </source>
</evidence>